<protein>
    <submittedName>
        <fullName evidence="2">Uncharacterized protein</fullName>
    </submittedName>
</protein>
<keyword evidence="1" id="KW-0472">Membrane</keyword>
<gene>
    <name evidence="2" type="ORF">QE404_001931</name>
</gene>
<dbReference type="RefSeq" id="WP_307449754.1">
    <property type="nucleotide sequence ID" value="NZ_JAUTAL010000001.1"/>
</dbReference>
<name>A0ABU0TIA5_9FLAO</name>
<proteinExistence type="predicted"/>
<feature type="transmembrane region" description="Helical" evidence="1">
    <location>
        <begin position="89"/>
        <end position="107"/>
    </location>
</feature>
<evidence type="ECO:0000256" key="1">
    <source>
        <dbReference type="SAM" id="Phobius"/>
    </source>
</evidence>
<dbReference type="Proteomes" id="UP001225072">
    <property type="component" value="Unassembled WGS sequence"/>
</dbReference>
<sequence>MFNIISYIIFLAVSSYITVDVGRRCYHAGIYYLDYLIHDPELCLTINRILLGCYYLINLGYIAVSLTTWTPINSAEQLLAVTAVRTGNILLILCVLHYINLFTLYFLRKKIILK</sequence>
<keyword evidence="1" id="KW-1133">Transmembrane helix</keyword>
<keyword evidence="3" id="KW-1185">Reference proteome</keyword>
<comment type="caution">
    <text evidence="2">The sequence shown here is derived from an EMBL/GenBank/DDBJ whole genome shotgun (WGS) entry which is preliminary data.</text>
</comment>
<evidence type="ECO:0000313" key="2">
    <source>
        <dbReference type="EMBL" id="MDQ1096784.1"/>
    </source>
</evidence>
<keyword evidence="1" id="KW-0812">Transmembrane</keyword>
<evidence type="ECO:0000313" key="3">
    <source>
        <dbReference type="Proteomes" id="UP001225072"/>
    </source>
</evidence>
<organism evidence="2 3">
    <name type="scientific">Chryseobacterium camelliae</name>
    <dbReference type="NCBI Taxonomy" id="1265445"/>
    <lineage>
        <taxon>Bacteria</taxon>
        <taxon>Pseudomonadati</taxon>
        <taxon>Bacteroidota</taxon>
        <taxon>Flavobacteriia</taxon>
        <taxon>Flavobacteriales</taxon>
        <taxon>Weeksellaceae</taxon>
        <taxon>Chryseobacterium group</taxon>
        <taxon>Chryseobacterium</taxon>
    </lineage>
</organism>
<accession>A0ABU0TIA5</accession>
<dbReference type="EMBL" id="JAUTAL010000001">
    <property type="protein sequence ID" value="MDQ1096784.1"/>
    <property type="molecule type" value="Genomic_DNA"/>
</dbReference>
<reference evidence="2 3" key="1">
    <citation type="submission" date="2023-07" db="EMBL/GenBank/DDBJ databases">
        <title>Functional and genomic diversity of the sorghum phyllosphere microbiome.</title>
        <authorList>
            <person name="Shade A."/>
        </authorList>
    </citation>
    <scope>NUCLEOTIDE SEQUENCE [LARGE SCALE GENOMIC DNA]</scope>
    <source>
        <strain evidence="2 3">SORGH_AS_1064</strain>
    </source>
</reference>
<feature type="transmembrane region" description="Helical" evidence="1">
    <location>
        <begin position="49"/>
        <end position="69"/>
    </location>
</feature>